<dbReference type="InterPro" id="IPR036732">
    <property type="entry name" value="AFP_Neu5c_C_sf"/>
</dbReference>
<comment type="caution">
    <text evidence="2">The sequence shown here is derived from an EMBL/GenBank/DDBJ whole genome shotgun (WGS) entry which is preliminary data.</text>
</comment>
<dbReference type="NCBIfam" id="TIGR03569">
    <property type="entry name" value="NeuB_NnaB"/>
    <property type="match status" value="1"/>
</dbReference>
<dbReference type="AlphaFoldDB" id="A0A846JPY9"/>
<gene>
    <name evidence="2" type="primary">neuB</name>
    <name evidence="2" type="ORF">FDB51_08420</name>
</gene>
<dbReference type="InterPro" id="IPR006190">
    <property type="entry name" value="SAF_AFP_Neu5Ac"/>
</dbReference>
<dbReference type="EC" id="2.5.1.56" evidence="2"/>
<dbReference type="EMBL" id="SWVK01000010">
    <property type="protein sequence ID" value="NFN35154.1"/>
    <property type="molecule type" value="Genomic_DNA"/>
</dbReference>
<dbReference type="SMART" id="SM00858">
    <property type="entry name" value="SAF"/>
    <property type="match status" value="1"/>
</dbReference>
<evidence type="ECO:0000313" key="2">
    <source>
        <dbReference type="EMBL" id="NFN35154.1"/>
    </source>
</evidence>
<dbReference type="OrthoDB" id="9814210at2"/>
<organism evidence="2 3">
    <name type="scientific">Clostridium botulinum</name>
    <dbReference type="NCBI Taxonomy" id="1491"/>
    <lineage>
        <taxon>Bacteria</taxon>
        <taxon>Bacillati</taxon>
        <taxon>Bacillota</taxon>
        <taxon>Clostridia</taxon>
        <taxon>Eubacteriales</taxon>
        <taxon>Clostridiaceae</taxon>
        <taxon>Clostridium</taxon>
    </lineage>
</organism>
<dbReference type="InterPro" id="IPR020007">
    <property type="entry name" value="NeuB/NeuA"/>
</dbReference>
<proteinExistence type="predicted"/>
<dbReference type="GO" id="GO:0050462">
    <property type="term" value="F:N-acetylneuraminate synthase activity"/>
    <property type="evidence" value="ECO:0007669"/>
    <property type="project" value="UniProtKB-EC"/>
</dbReference>
<accession>A0A846JPY9</accession>
<dbReference type="InterPro" id="IPR057736">
    <property type="entry name" value="SAF_PseI/NeuA/NeuB"/>
</dbReference>
<evidence type="ECO:0000313" key="3">
    <source>
        <dbReference type="Proteomes" id="UP000473681"/>
    </source>
</evidence>
<dbReference type="Pfam" id="PF03102">
    <property type="entry name" value="NeuB"/>
    <property type="match status" value="1"/>
</dbReference>
<dbReference type="RefSeq" id="WP_017825073.1">
    <property type="nucleotide sequence ID" value="NZ_JACBEK010000001.1"/>
</dbReference>
<dbReference type="Gene3D" id="3.90.1210.10">
    <property type="entry name" value="Antifreeze-like/N-acetylneuraminic acid synthase C-terminal domain"/>
    <property type="match status" value="1"/>
</dbReference>
<keyword evidence="2" id="KW-0808">Transferase</keyword>
<dbReference type="GO" id="GO:0047444">
    <property type="term" value="F:N-acylneuraminate-9-phosphate synthase activity"/>
    <property type="evidence" value="ECO:0007669"/>
    <property type="project" value="TreeGrafter"/>
</dbReference>
<dbReference type="GO" id="GO:0016051">
    <property type="term" value="P:carbohydrate biosynthetic process"/>
    <property type="evidence" value="ECO:0007669"/>
    <property type="project" value="InterPro"/>
</dbReference>
<dbReference type="InterPro" id="IPR013132">
    <property type="entry name" value="PseI/NeuA/B-like_N"/>
</dbReference>
<dbReference type="SUPFAM" id="SSF51569">
    <property type="entry name" value="Aldolase"/>
    <property type="match status" value="1"/>
</dbReference>
<protein>
    <submittedName>
        <fullName evidence="2">N-acetylneuraminate synthase</fullName>
        <ecNumber evidence="2">2.5.1.56</ecNumber>
    </submittedName>
</protein>
<dbReference type="InterPro" id="IPR013974">
    <property type="entry name" value="SAF"/>
</dbReference>
<dbReference type="PANTHER" id="PTHR42966">
    <property type="entry name" value="N-ACETYLNEURAMINATE SYNTHASE"/>
    <property type="match status" value="1"/>
</dbReference>
<name>A0A846JPY9_CLOBO</name>
<dbReference type="CDD" id="cd11615">
    <property type="entry name" value="SAF_NeuB_like"/>
    <property type="match status" value="1"/>
</dbReference>
<dbReference type="Proteomes" id="UP000473681">
    <property type="component" value="Unassembled WGS sequence"/>
</dbReference>
<dbReference type="SUPFAM" id="SSF51269">
    <property type="entry name" value="AFP III-like domain"/>
    <property type="match status" value="1"/>
</dbReference>
<evidence type="ECO:0000259" key="1">
    <source>
        <dbReference type="PROSITE" id="PS50844"/>
    </source>
</evidence>
<dbReference type="PANTHER" id="PTHR42966:SF1">
    <property type="entry name" value="SIALIC ACID SYNTHASE"/>
    <property type="match status" value="1"/>
</dbReference>
<reference evidence="2 3" key="1">
    <citation type="submission" date="2019-04" db="EMBL/GenBank/DDBJ databases">
        <title>Genome sequencing of Clostridium botulinum Groups I-IV and Clostridium butyricum.</title>
        <authorList>
            <person name="Brunt J."/>
            <person name="Van Vliet A.H.M."/>
            <person name="Stringer S.C."/>
            <person name="Carter A.T."/>
            <person name="Peck M.W."/>
        </authorList>
    </citation>
    <scope>NUCLEOTIDE SEQUENCE [LARGE SCALE GENOMIC DNA]</scope>
    <source>
        <strain evidence="2 3">CB-K-33E</strain>
    </source>
</reference>
<dbReference type="Pfam" id="PF08666">
    <property type="entry name" value="SAF"/>
    <property type="match status" value="1"/>
</dbReference>
<sequence>MINSDRCFIIAEAGVNHNGDINIAKKLIDIACEAGVDAIKFQTFKSEDLVTKNAPKANYQKQTTRSGNQYDMLRKLELSYDEHFILKQYCSRKGIVFISTPFDFKSVNLLEKLDIPLYKISSGDLTNIPLLKYIAKLNKPMIVSTGMSNLGEVESAVDAIKECGNNKISLLHCTSNYPTEYKDVNLNAMITLKNAFQFPIGYSDHTIGVEISIAAVAMGAKFIEKHFTLDKSMEGPDHKASLDPEELKQMVNSIRNVENGLGNGIKRCNENEKNIRAIVRKSIVANSDIKKGTSISYENIGFKRPGTGISPCFVNEFIGKVAIEDINSDEFISFNNVK</sequence>
<dbReference type="InterPro" id="IPR013785">
    <property type="entry name" value="Aldolase_TIM"/>
</dbReference>
<feature type="domain" description="AFP-like" evidence="1">
    <location>
        <begin position="282"/>
        <end position="338"/>
    </location>
</feature>
<dbReference type="Gene3D" id="3.20.20.70">
    <property type="entry name" value="Aldolase class I"/>
    <property type="match status" value="1"/>
</dbReference>
<dbReference type="InterPro" id="IPR051690">
    <property type="entry name" value="PseI-like"/>
</dbReference>
<dbReference type="PROSITE" id="PS50844">
    <property type="entry name" value="AFP_LIKE"/>
    <property type="match status" value="1"/>
</dbReference>